<evidence type="ECO:0000256" key="4">
    <source>
        <dbReference type="ARBA" id="ARBA00022466"/>
    </source>
</evidence>
<dbReference type="InterPro" id="IPR006121">
    <property type="entry name" value="HMA_dom"/>
</dbReference>
<evidence type="ECO:0000259" key="12">
    <source>
        <dbReference type="PROSITE" id="PS50846"/>
    </source>
</evidence>
<feature type="domain" description="HMA" evidence="12">
    <location>
        <begin position="21"/>
        <end position="87"/>
    </location>
</feature>
<comment type="similarity">
    <text evidence="2">Belongs to the MerP family.</text>
</comment>
<dbReference type="AlphaFoldDB" id="A0A7W5HKZ3"/>
<dbReference type="GO" id="GO:0042597">
    <property type="term" value="C:periplasmic space"/>
    <property type="evidence" value="ECO:0007669"/>
    <property type="project" value="UniProtKB-SubCell"/>
</dbReference>
<keyword evidence="7 10" id="KW-0574">Periplasm</keyword>
<evidence type="ECO:0000256" key="6">
    <source>
        <dbReference type="ARBA" id="ARBA00022729"/>
    </source>
</evidence>
<evidence type="ECO:0000256" key="1">
    <source>
        <dbReference type="ARBA" id="ARBA00004418"/>
    </source>
</evidence>
<dbReference type="FunFam" id="3.30.70.100:FF:000005">
    <property type="entry name" value="Copper-exporting P-type ATPase A"/>
    <property type="match status" value="1"/>
</dbReference>
<dbReference type="GO" id="GO:0015097">
    <property type="term" value="F:mercury ion transmembrane transporter activity"/>
    <property type="evidence" value="ECO:0007669"/>
    <property type="project" value="UniProtKB-UniRule"/>
</dbReference>
<dbReference type="PRINTS" id="PR00946">
    <property type="entry name" value="HGSCAVENGER"/>
</dbReference>
<evidence type="ECO:0000313" key="13">
    <source>
        <dbReference type="EMBL" id="MBB3232345.1"/>
    </source>
</evidence>
<dbReference type="Pfam" id="PF00403">
    <property type="entry name" value="HMA"/>
    <property type="match status" value="1"/>
</dbReference>
<evidence type="ECO:0000256" key="2">
    <source>
        <dbReference type="ARBA" id="ARBA00005938"/>
    </source>
</evidence>
<keyword evidence="6 11" id="KW-0732">Signal</keyword>
<dbReference type="Gene3D" id="3.30.70.100">
    <property type="match status" value="1"/>
</dbReference>
<dbReference type="InterPro" id="IPR036163">
    <property type="entry name" value="HMA_dom_sf"/>
</dbReference>
<comment type="subcellular location">
    <subcellularLocation>
        <location evidence="1 10">Periplasm</location>
    </subcellularLocation>
</comment>
<keyword evidence="4 10" id="KW-0475">Mercuric resistance</keyword>
<evidence type="ECO:0000256" key="5">
    <source>
        <dbReference type="ARBA" id="ARBA00022723"/>
    </source>
</evidence>
<evidence type="ECO:0000256" key="11">
    <source>
        <dbReference type="SAM" id="SignalP"/>
    </source>
</evidence>
<dbReference type="SUPFAM" id="SSF55008">
    <property type="entry name" value="HMA, heavy metal-associated domain"/>
    <property type="match status" value="1"/>
</dbReference>
<dbReference type="InterPro" id="IPR011795">
    <property type="entry name" value="MerP"/>
</dbReference>
<dbReference type="RefSeq" id="WP_425486099.1">
    <property type="nucleotide sequence ID" value="NZ_JACHXR010000011.1"/>
</dbReference>
<evidence type="ECO:0000256" key="9">
    <source>
        <dbReference type="ARBA" id="ARBA00045344"/>
    </source>
</evidence>
<dbReference type="PROSITE" id="PS50846">
    <property type="entry name" value="HMA_2"/>
    <property type="match status" value="1"/>
</dbReference>
<dbReference type="CDD" id="cd00371">
    <property type="entry name" value="HMA"/>
    <property type="match status" value="1"/>
</dbReference>
<gene>
    <name evidence="10" type="primary">merP</name>
    <name evidence="13" type="ORF">FHR97_003213</name>
</gene>
<name>A0A7W5HKZ3_9GAMM</name>
<dbReference type="InterPro" id="IPR017969">
    <property type="entry name" value="Heavy-metal-associated_CS"/>
</dbReference>
<dbReference type="PROSITE" id="PS01047">
    <property type="entry name" value="HMA_1"/>
    <property type="match status" value="1"/>
</dbReference>
<keyword evidence="8 10" id="KW-0476">Mercury</keyword>
<dbReference type="EMBL" id="JACHXR010000011">
    <property type="protein sequence ID" value="MBB3232345.1"/>
    <property type="molecule type" value="Genomic_DNA"/>
</dbReference>
<evidence type="ECO:0000256" key="7">
    <source>
        <dbReference type="ARBA" id="ARBA00022764"/>
    </source>
</evidence>
<comment type="caution">
    <text evidence="13">The sequence shown here is derived from an EMBL/GenBank/DDBJ whole genome shotgun (WGS) entry which is preliminary data.</text>
</comment>
<evidence type="ECO:0000313" key="14">
    <source>
        <dbReference type="Proteomes" id="UP000518892"/>
    </source>
</evidence>
<accession>A0A7W5HKZ3</accession>
<feature type="signal peptide" evidence="11">
    <location>
        <begin position="1"/>
        <end position="18"/>
    </location>
</feature>
<keyword evidence="5 10" id="KW-0479">Metal-binding</keyword>
<proteinExistence type="inferred from homology"/>
<feature type="chain" id="PRO_5030556748" description="Periplasmic mercury ion-binding protein" evidence="11">
    <location>
        <begin position="19"/>
        <end position="96"/>
    </location>
</feature>
<dbReference type="InterPro" id="IPR001802">
    <property type="entry name" value="MerP/CopZ"/>
</dbReference>
<dbReference type="GO" id="GO:0045340">
    <property type="term" value="F:mercury ion binding"/>
    <property type="evidence" value="ECO:0007669"/>
    <property type="project" value="UniProtKB-UniRule"/>
</dbReference>
<evidence type="ECO:0000256" key="3">
    <source>
        <dbReference type="ARBA" id="ARBA00011245"/>
    </source>
</evidence>
<comment type="function">
    <text evidence="9 10">Involved in mercury resistance. Acts as a mercury scavenger that specifically binds to a mercuric ion in the periplasm and probably passes it to the cytoplasmic mercuric reductase MerA via the mercuric transport protein MerT.</text>
</comment>
<reference evidence="13 14" key="1">
    <citation type="submission" date="2020-08" db="EMBL/GenBank/DDBJ databases">
        <title>Genomic Encyclopedia of Type Strains, Phase III (KMG-III): the genomes of soil and plant-associated and newly described type strains.</title>
        <authorList>
            <person name="Whitman W."/>
        </authorList>
    </citation>
    <scope>NUCLEOTIDE SEQUENCE [LARGE SCALE GENOMIC DNA]</scope>
    <source>
        <strain evidence="13 14">CECT 7744</strain>
    </source>
</reference>
<comment type="subunit">
    <text evidence="3">Monomer.</text>
</comment>
<organism evidence="13 14">
    <name type="scientific">Halomonas stenophila</name>
    <dbReference type="NCBI Taxonomy" id="795312"/>
    <lineage>
        <taxon>Bacteria</taxon>
        <taxon>Pseudomonadati</taxon>
        <taxon>Pseudomonadota</taxon>
        <taxon>Gammaproteobacteria</taxon>
        <taxon>Oceanospirillales</taxon>
        <taxon>Halomonadaceae</taxon>
        <taxon>Halomonas</taxon>
    </lineage>
</organism>
<evidence type="ECO:0000256" key="10">
    <source>
        <dbReference type="RuleBase" id="RU361212"/>
    </source>
</evidence>
<dbReference type="NCBIfam" id="TIGR02052">
    <property type="entry name" value="MerP"/>
    <property type="match status" value="1"/>
</dbReference>
<protein>
    <recommendedName>
        <fullName evidence="10">Periplasmic mercury ion-binding protein</fullName>
    </recommendedName>
</protein>
<evidence type="ECO:0000256" key="8">
    <source>
        <dbReference type="ARBA" id="ARBA00022914"/>
    </source>
</evidence>
<sequence length="96" mass="10218">MRFALISLLALLCMPAWAAMQTVTLSVPGMTCAACPITVKAALNKVDGVSQVDVSYENREAVITFDDSRTFIEALTEATTNAGYPSTPTASDADRE</sequence>
<keyword evidence="14" id="KW-1185">Reference proteome</keyword>
<dbReference type="Proteomes" id="UP000518892">
    <property type="component" value="Unassembled WGS sequence"/>
</dbReference>